<dbReference type="SUPFAM" id="SSF58104">
    <property type="entry name" value="Methyl-accepting chemotaxis protein (MCP) signaling domain"/>
    <property type="match status" value="1"/>
</dbReference>
<feature type="domain" description="Methyl-accepting transducer" evidence="5">
    <location>
        <begin position="264"/>
        <end position="500"/>
    </location>
</feature>
<dbReference type="PROSITE" id="PS50885">
    <property type="entry name" value="HAMP"/>
    <property type="match status" value="1"/>
</dbReference>
<evidence type="ECO:0000256" key="2">
    <source>
        <dbReference type="ARBA" id="ARBA00029447"/>
    </source>
</evidence>
<name>A0ABX1QKQ6_9PROT</name>
<evidence type="ECO:0000256" key="4">
    <source>
        <dbReference type="SAM" id="Phobius"/>
    </source>
</evidence>
<keyword evidence="4" id="KW-0812">Transmembrane</keyword>
<keyword evidence="4" id="KW-1133">Transmembrane helix</keyword>
<evidence type="ECO:0000313" key="8">
    <source>
        <dbReference type="Proteomes" id="UP000669605"/>
    </source>
</evidence>
<dbReference type="CDD" id="cd06225">
    <property type="entry name" value="HAMP"/>
    <property type="match status" value="1"/>
</dbReference>
<sequence>MEKRHSVARRLIAAIGIVLVAGLAVMVAWSMAASRTMARDQAERFAASINEMTMAGLTAMMVTGTVGERDVFLDQIRRLTAVSGLEVLRGEAVTAVFGQGGLEKAPDAIEARVLASGQPYLAIEEIDGRRALRAVYPSTAATDYLGKNCILCHQVPEGTVLGAVSMRISLDEADAATRHFAAWVGGFAILLALIAGSVIAWVVRRSVARPLEHLVVSLDEIAKGEGDLTRRLPVERHDEIGAAAAGFNRMLETVGELVREVKRTVVTLEGATAEMVRSGDAVRAGAKAQNAVVAQVRELIGRLHEAAIGVAREIAEIQAESQVSRERTETSRARLAALVDAFTAIERALTSLVESMDAFSRSSHEIRVITQEVREIADQTNLLALNAAIEAARAGESGRGFAVVADEVRKLAEKSSAAAGRIDEITAAVVARSEQLSSAFESGQAQLKEVRRVSDEVTERLAEAGDAVADVGRRLDAVVTVTESERELAERAASSVEGIAQEAGRLDAEVDALSSAVTKVQTQAQQLVERVRRFRVE</sequence>
<feature type="transmembrane region" description="Helical" evidence="4">
    <location>
        <begin position="180"/>
        <end position="203"/>
    </location>
</feature>
<organism evidence="7 8">
    <name type="scientific">Tepidiphilus baoligensis</name>
    <dbReference type="NCBI Taxonomy" id="2698687"/>
    <lineage>
        <taxon>Bacteria</taxon>
        <taxon>Pseudomonadati</taxon>
        <taxon>Pseudomonadota</taxon>
        <taxon>Hydrogenophilia</taxon>
        <taxon>Hydrogenophilales</taxon>
        <taxon>Hydrogenophilaceae</taxon>
        <taxon>Tepidiphilus</taxon>
    </lineage>
</organism>
<gene>
    <name evidence="7" type="ORF">GV368_05165</name>
</gene>
<feature type="transmembrane region" description="Helical" evidence="4">
    <location>
        <begin position="12"/>
        <end position="32"/>
    </location>
</feature>
<feature type="domain" description="HAMP" evidence="6">
    <location>
        <begin position="205"/>
        <end position="259"/>
    </location>
</feature>
<dbReference type="Pfam" id="PF00672">
    <property type="entry name" value="HAMP"/>
    <property type="match status" value="1"/>
</dbReference>
<comment type="caution">
    <text evidence="7">The sequence shown here is derived from an EMBL/GenBank/DDBJ whole genome shotgun (WGS) entry which is preliminary data.</text>
</comment>
<proteinExistence type="inferred from homology"/>
<dbReference type="SMART" id="SM00304">
    <property type="entry name" value="HAMP"/>
    <property type="match status" value="1"/>
</dbReference>
<dbReference type="PROSITE" id="PS50111">
    <property type="entry name" value="CHEMOTAXIS_TRANSDUC_2"/>
    <property type="match status" value="1"/>
</dbReference>
<dbReference type="Pfam" id="PF00015">
    <property type="entry name" value="MCPsignal"/>
    <property type="match status" value="1"/>
</dbReference>
<dbReference type="PANTHER" id="PTHR32089:SF112">
    <property type="entry name" value="LYSOZYME-LIKE PROTEIN-RELATED"/>
    <property type="match status" value="1"/>
</dbReference>
<dbReference type="InterPro" id="IPR003660">
    <property type="entry name" value="HAMP_dom"/>
</dbReference>
<dbReference type="PRINTS" id="PR00260">
    <property type="entry name" value="CHEMTRNSDUCR"/>
</dbReference>
<evidence type="ECO:0000259" key="5">
    <source>
        <dbReference type="PROSITE" id="PS50111"/>
    </source>
</evidence>
<protein>
    <submittedName>
        <fullName evidence="7">HAMP domain-containing protein</fullName>
    </submittedName>
</protein>
<evidence type="ECO:0000313" key="7">
    <source>
        <dbReference type="EMBL" id="NMH16506.1"/>
    </source>
</evidence>
<dbReference type="Gene3D" id="1.10.287.950">
    <property type="entry name" value="Methyl-accepting chemotaxis protein"/>
    <property type="match status" value="1"/>
</dbReference>
<keyword evidence="8" id="KW-1185">Reference proteome</keyword>
<keyword evidence="4" id="KW-0472">Membrane</keyword>
<reference evidence="7 8" key="1">
    <citation type="journal article" date="2020" name="Curr. Microbiol.">
        <title>Tepidiphilus baoligensis sp. nov., a Novel Bacterium of the Family Hydrogenophilaceae Isolated from an Oil Reservoir.</title>
        <authorList>
            <person name="Zhang X."/>
            <person name="Wang G."/>
            <person name="Ma X."/>
            <person name="Yu J."/>
            <person name="You J."/>
            <person name="Xue Y."/>
            <person name="Ma Y."/>
        </authorList>
    </citation>
    <scope>NUCLEOTIDE SEQUENCE [LARGE SCALE GENOMIC DNA]</scope>
    <source>
        <strain evidence="7 8">B18-69</strain>
    </source>
</reference>
<dbReference type="PANTHER" id="PTHR32089">
    <property type="entry name" value="METHYL-ACCEPTING CHEMOTAXIS PROTEIN MCPB"/>
    <property type="match status" value="1"/>
</dbReference>
<dbReference type="InterPro" id="IPR004090">
    <property type="entry name" value="Chemotax_Me-accpt_rcpt"/>
</dbReference>
<dbReference type="SMART" id="SM00283">
    <property type="entry name" value="MA"/>
    <property type="match status" value="1"/>
</dbReference>
<keyword evidence="1 3" id="KW-0807">Transducer</keyword>
<dbReference type="InterPro" id="IPR004089">
    <property type="entry name" value="MCPsignal_dom"/>
</dbReference>
<dbReference type="Proteomes" id="UP000669605">
    <property type="component" value="Unassembled WGS sequence"/>
</dbReference>
<evidence type="ECO:0000256" key="1">
    <source>
        <dbReference type="ARBA" id="ARBA00023224"/>
    </source>
</evidence>
<evidence type="ECO:0000256" key="3">
    <source>
        <dbReference type="PROSITE-ProRule" id="PRU00284"/>
    </source>
</evidence>
<evidence type="ECO:0000259" key="6">
    <source>
        <dbReference type="PROSITE" id="PS50885"/>
    </source>
</evidence>
<comment type="similarity">
    <text evidence="2">Belongs to the methyl-accepting chemotaxis (MCP) protein family.</text>
</comment>
<dbReference type="RefSeq" id="WP_169115742.1">
    <property type="nucleotide sequence ID" value="NZ_JAAAUB010000005.1"/>
</dbReference>
<dbReference type="Gene3D" id="3.30.450.290">
    <property type="match status" value="1"/>
</dbReference>
<accession>A0ABX1QKQ6</accession>
<dbReference type="EMBL" id="JAAAUB010000005">
    <property type="protein sequence ID" value="NMH16506.1"/>
    <property type="molecule type" value="Genomic_DNA"/>
</dbReference>